<dbReference type="PANTHER" id="PTHR21017:SF17">
    <property type="entry name" value="PROTEIN NIPSNAP"/>
    <property type="match status" value="1"/>
</dbReference>
<evidence type="ECO:0000313" key="3">
    <source>
        <dbReference type="EMBL" id="ETW96376.1"/>
    </source>
</evidence>
<organism evidence="3 4">
    <name type="scientific">Candidatus Entotheonella gemina</name>
    <dbReference type="NCBI Taxonomy" id="1429439"/>
    <lineage>
        <taxon>Bacteria</taxon>
        <taxon>Pseudomonadati</taxon>
        <taxon>Nitrospinota/Tectimicrobiota group</taxon>
        <taxon>Candidatus Tectimicrobiota</taxon>
        <taxon>Candidatus Entotheonellia</taxon>
        <taxon>Candidatus Entotheonellales</taxon>
        <taxon>Candidatus Entotheonellaceae</taxon>
        <taxon>Candidatus Entotheonella</taxon>
    </lineage>
</organism>
<feature type="domain" description="NIPSNAP" evidence="2">
    <location>
        <begin position="3"/>
        <end position="105"/>
    </location>
</feature>
<dbReference type="Gene3D" id="3.30.70.100">
    <property type="match status" value="2"/>
</dbReference>
<evidence type="ECO:0000256" key="1">
    <source>
        <dbReference type="ARBA" id="ARBA00005291"/>
    </source>
</evidence>
<dbReference type="SUPFAM" id="SSF54909">
    <property type="entry name" value="Dimeric alpha+beta barrel"/>
    <property type="match status" value="2"/>
</dbReference>
<protein>
    <recommendedName>
        <fullName evidence="2">NIPSNAP domain-containing protein</fullName>
    </recommendedName>
</protein>
<dbReference type="EMBL" id="AZHX01002190">
    <property type="protein sequence ID" value="ETW96376.1"/>
    <property type="molecule type" value="Genomic_DNA"/>
</dbReference>
<dbReference type="Pfam" id="PF07978">
    <property type="entry name" value="NIPSNAP"/>
    <property type="match status" value="2"/>
</dbReference>
<evidence type="ECO:0000313" key="4">
    <source>
        <dbReference type="Proteomes" id="UP000019140"/>
    </source>
</evidence>
<dbReference type="InterPro" id="IPR011008">
    <property type="entry name" value="Dimeric_a/b-barrel"/>
</dbReference>
<comment type="caution">
    <text evidence="3">The sequence shown here is derived from an EMBL/GenBank/DDBJ whole genome shotgun (WGS) entry which is preliminary data.</text>
</comment>
<dbReference type="PANTHER" id="PTHR21017">
    <property type="entry name" value="NIPSNAP-RELATED"/>
    <property type="match status" value="1"/>
</dbReference>
<comment type="similarity">
    <text evidence="1">Belongs to the NipSnap family.</text>
</comment>
<evidence type="ECO:0000259" key="2">
    <source>
        <dbReference type="Pfam" id="PF07978"/>
    </source>
</evidence>
<dbReference type="AlphaFoldDB" id="W4LGC4"/>
<dbReference type="Proteomes" id="UP000019140">
    <property type="component" value="Unassembled WGS sequence"/>
</dbReference>
<dbReference type="InterPro" id="IPR051557">
    <property type="entry name" value="NipSnap_domain"/>
</dbReference>
<name>W4LGC4_9BACT</name>
<feature type="domain" description="NIPSNAP" evidence="2">
    <location>
        <begin position="115"/>
        <end position="216"/>
    </location>
</feature>
<reference evidence="3 4" key="1">
    <citation type="journal article" date="2014" name="Nature">
        <title>An environmental bacterial taxon with a large and distinct metabolic repertoire.</title>
        <authorList>
            <person name="Wilson M.C."/>
            <person name="Mori T."/>
            <person name="Ruckert C."/>
            <person name="Uria A.R."/>
            <person name="Helf M.J."/>
            <person name="Takada K."/>
            <person name="Gernert C."/>
            <person name="Steffens U.A."/>
            <person name="Heycke N."/>
            <person name="Schmitt S."/>
            <person name="Rinke C."/>
            <person name="Helfrich E.J."/>
            <person name="Brachmann A.O."/>
            <person name="Gurgui C."/>
            <person name="Wakimoto T."/>
            <person name="Kracht M."/>
            <person name="Crusemann M."/>
            <person name="Hentschel U."/>
            <person name="Abe I."/>
            <person name="Matsunaga S."/>
            <person name="Kalinowski J."/>
            <person name="Takeyama H."/>
            <person name="Piel J."/>
        </authorList>
    </citation>
    <scope>NUCLEOTIDE SEQUENCE [LARGE SCALE GENOMIC DNA]</scope>
    <source>
        <strain evidence="4">TSY2</strain>
    </source>
</reference>
<dbReference type="InterPro" id="IPR012577">
    <property type="entry name" value="NIPSNAP"/>
</dbReference>
<sequence length="218" mass="24841">MLYESRIYYTVPGRLPALNDRFSKHTLGFFQKHGIGVFGFWTDEIGTSNKLTYMLTFDNMADREAKWSAFQADTGWHQVRAESEADGPIVAVVENAFMRLTPYSPEPHITTNVQELRIYDAMPGKFQGINDRFSNHTIKLFEKHGIENIAYWVEDVGTSNRLVYMLGYPDLGAREKSWAAFQADPDWQAARAASEVNGPLVRVSSHSIMRLTPYSPRP</sequence>
<dbReference type="HOGENOM" id="CLU_097061_0_0_7"/>
<proteinExistence type="inferred from homology"/>
<keyword evidence="4" id="KW-1185">Reference proteome</keyword>
<accession>W4LGC4</accession>
<gene>
    <name evidence="3" type="ORF">ETSY2_46515</name>
</gene>